<evidence type="ECO:0000256" key="1">
    <source>
        <dbReference type="SAM" id="MobiDB-lite"/>
    </source>
</evidence>
<gene>
    <name evidence="3" type="ORF">JN10_1140</name>
</gene>
<keyword evidence="2" id="KW-0732">Signal</keyword>
<dbReference type="AlphaFoldDB" id="A0A562UV65"/>
<evidence type="ECO:0008006" key="5">
    <source>
        <dbReference type="Google" id="ProtNLM"/>
    </source>
</evidence>
<keyword evidence="4" id="KW-1185">Reference proteome</keyword>
<dbReference type="PROSITE" id="PS51257">
    <property type="entry name" value="PROKAR_LIPOPROTEIN"/>
    <property type="match status" value="1"/>
</dbReference>
<protein>
    <recommendedName>
        <fullName evidence="5">Lipoprotein</fullName>
    </recommendedName>
</protein>
<dbReference type="RefSeq" id="WP_067601160.1">
    <property type="nucleotide sequence ID" value="NZ_CP015963.1"/>
</dbReference>
<organism evidence="3 4">
    <name type="scientific">Altererythrobacter ishigakiensis</name>
    <dbReference type="NCBI Taxonomy" id="476157"/>
    <lineage>
        <taxon>Bacteria</taxon>
        <taxon>Pseudomonadati</taxon>
        <taxon>Pseudomonadota</taxon>
        <taxon>Alphaproteobacteria</taxon>
        <taxon>Sphingomonadales</taxon>
        <taxon>Erythrobacteraceae</taxon>
        <taxon>Altererythrobacter</taxon>
    </lineage>
</organism>
<evidence type="ECO:0000256" key="2">
    <source>
        <dbReference type="SAM" id="SignalP"/>
    </source>
</evidence>
<dbReference type="Proteomes" id="UP000320547">
    <property type="component" value="Unassembled WGS sequence"/>
</dbReference>
<dbReference type="STRING" id="476157.GCA_001663155_02213"/>
<name>A0A562UV65_9SPHN</name>
<feature type="chain" id="PRO_5021929992" description="Lipoprotein" evidence="2">
    <location>
        <begin position="23"/>
        <end position="136"/>
    </location>
</feature>
<feature type="region of interest" description="Disordered" evidence="1">
    <location>
        <begin position="19"/>
        <end position="43"/>
    </location>
</feature>
<dbReference type="OrthoDB" id="7408034at2"/>
<feature type="compositionally biased region" description="Polar residues" evidence="1">
    <location>
        <begin position="71"/>
        <end position="86"/>
    </location>
</feature>
<evidence type="ECO:0000313" key="3">
    <source>
        <dbReference type="EMBL" id="TWJ09505.1"/>
    </source>
</evidence>
<comment type="caution">
    <text evidence="3">The sequence shown here is derived from an EMBL/GenBank/DDBJ whole genome shotgun (WGS) entry which is preliminary data.</text>
</comment>
<dbReference type="EMBL" id="VLLK01000001">
    <property type="protein sequence ID" value="TWJ09505.1"/>
    <property type="molecule type" value="Genomic_DNA"/>
</dbReference>
<feature type="region of interest" description="Disordered" evidence="1">
    <location>
        <begin position="71"/>
        <end position="101"/>
    </location>
</feature>
<feature type="signal peptide" evidence="2">
    <location>
        <begin position="1"/>
        <end position="22"/>
    </location>
</feature>
<evidence type="ECO:0000313" key="4">
    <source>
        <dbReference type="Proteomes" id="UP000320547"/>
    </source>
</evidence>
<proteinExistence type="predicted"/>
<feature type="compositionally biased region" description="Acidic residues" evidence="1">
    <location>
        <begin position="22"/>
        <end position="32"/>
    </location>
</feature>
<reference evidence="3 4" key="1">
    <citation type="submission" date="2019-07" db="EMBL/GenBank/DDBJ databases">
        <title>Genomic Encyclopedia of Archaeal and Bacterial Type Strains, Phase II (KMG-II): from individual species to whole genera.</title>
        <authorList>
            <person name="Goeker M."/>
        </authorList>
    </citation>
    <scope>NUCLEOTIDE SEQUENCE [LARGE SCALE GENOMIC DNA]</scope>
    <source>
        <strain evidence="3 4">ATCC BAA-2084</strain>
    </source>
</reference>
<sequence length="136" mass="14432">MKKFIALAAVAALAACAQPETATEEEATEEVAETGPIAADGLPTPATYRVTLANGDVIMEEVREDGTYTATMADGSTESGTWSQPSPDVYCTTSDEEGAEEDCNDEMIDENGVWVSKDRESGETATVERVVEEATE</sequence>
<accession>A0A562UV65</accession>